<dbReference type="GO" id="GO:0031966">
    <property type="term" value="C:mitochondrial membrane"/>
    <property type="evidence" value="ECO:0000318"/>
    <property type="project" value="GO_Central"/>
</dbReference>
<dbReference type="OMA" id="ACTLEDE"/>
<dbReference type="SUPFAM" id="SSF51161">
    <property type="entry name" value="Trimeric LpxA-like enzymes"/>
    <property type="match status" value="1"/>
</dbReference>
<dbReference type="PANTHER" id="PTHR13061">
    <property type="entry name" value="DYNACTIN SUBUNIT P25"/>
    <property type="match status" value="1"/>
</dbReference>
<dbReference type="eggNOG" id="ENOG502QTES">
    <property type="taxonomic scope" value="Eukaryota"/>
</dbReference>
<evidence type="ECO:0000256" key="1">
    <source>
        <dbReference type="SAM" id="MobiDB-lite"/>
    </source>
</evidence>
<dbReference type="KEGG" id="tps:THAPSDRAFT_22596"/>
<protein>
    <recommendedName>
        <fullName evidence="4">Gamma carbonic anhydrase</fullName>
    </recommendedName>
</protein>
<dbReference type="PaxDb" id="35128-Thaps22596"/>
<dbReference type="RefSeq" id="XP_002290563.1">
    <property type="nucleotide sequence ID" value="XM_002290527.1"/>
</dbReference>
<proteinExistence type="predicted"/>
<dbReference type="GeneID" id="7451750"/>
<dbReference type="HOGENOM" id="CLU_064827_0_0_1"/>
<name>B8C215_THAPS</name>
<dbReference type="Gene3D" id="2.160.10.10">
    <property type="entry name" value="Hexapeptide repeat proteins"/>
    <property type="match status" value="1"/>
</dbReference>
<feature type="region of interest" description="Disordered" evidence="1">
    <location>
        <begin position="230"/>
        <end position="254"/>
    </location>
</feature>
<sequence length="289" mass="30167">MTSLGARVVLAASNTARKLGQSLDSLGQSLEVVKYTERLVPSTRFVAVDGVSPTVSPLTAFVAPSASVIGDVTLGKGASVWYGATVRGDVHKVVIGDNTSVGDRAVIHVAKIQGDFPSLIGDNVTIGPGAIVHAATLKDNCVVGPMAQVLDGAVVEENSMVAAGAVVTPGTVVKTGELWSGSPAKMVRKVTAEELQNASENSMDVLELARMHAFECDKTLEQLTNDEEAYEDATTRDPEYYQPTGEVEEGDVLGQGSPGLIFDSVLTNPEEGLKFNQKKKAAAAAAAQK</sequence>
<evidence type="ECO:0000313" key="3">
    <source>
        <dbReference type="Proteomes" id="UP000001449"/>
    </source>
</evidence>
<dbReference type="SMR" id="B8C215"/>
<dbReference type="Pfam" id="PF14602">
    <property type="entry name" value="Hexapep_2"/>
    <property type="match status" value="1"/>
</dbReference>
<dbReference type="InParanoid" id="B8C215"/>
<reference evidence="2 3" key="2">
    <citation type="journal article" date="2008" name="Nature">
        <title>The Phaeodactylum genome reveals the evolutionary history of diatom genomes.</title>
        <authorList>
            <person name="Bowler C."/>
            <person name="Allen A.E."/>
            <person name="Badger J.H."/>
            <person name="Grimwood J."/>
            <person name="Jabbari K."/>
            <person name="Kuo A."/>
            <person name="Maheswari U."/>
            <person name="Martens C."/>
            <person name="Maumus F."/>
            <person name="Otillar R.P."/>
            <person name="Rayko E."/>
            <person name="Salamov A."/>
            <person name="Vandepoele K."/>
            <person name="Beszteri B."/>
            <person name="Gruber A."/>
            <person name="Heijde M."/>
            <person name="Katinka M."/>
            <person name="Mock T."/>
            <person name="Valentin K."/>
            <person name="Verret F."/>
            <person name="Berges J.A."/>
            <person name="Brownlee C."/>
            <person name="Cadoret J.P."/>
            <person name="Chiovitti A."/>
            <person name="Choi C.J."/>
            <person name="Coesel S."/>
            <person name="De Martino A."/>
            <person name="Detter J.C."/>
            <person name="Durkin C."/>
            <person name="Falciatore A."/>
            <person name="Fournet J."/>
            <person name="Haruta M."/>
            <person name="Huysman M.J."/>
            <person name="Jenkins B.D."/>
            <person name="Jiroutova K."/>
            <person name="Jorgensen R.E."/>
            <person name="Joubert Y."/>
            <person name="Kaplan A."/>
            <person name="Kroger N."/>
            <person name="Kroth P.G."/>
            <person name="La Roche J."/>
            <person name="Lindquist E."/>
            <person name="Lommer M."/>
            <person name="Martin-Jezequel V."/>
            <person name="Lopez P.J."/>
            <person name="Lucas S."/>
            <person name="Mangogna M."/>
            <person name="McGinnis K."/>
            <person name="Medlin L.K."/>
            <person name="Montsant A."/>
            <person name="Oudot-Le Secq M.P."/>
            <person name="Napoli C."/>
            <person name="Obornik M."/>
            <person name="Parker M.S."/>
            <person name="Petit J.L."/>
            <person name="Porcel B.M."/>
            <person name="Poulsen N."/>
            <person name="Robison M."/>
            <person name="Rychlewski L."/>
            <person name="Rynearson T.A."/>
            <person name="Schmutz J."/>
            <person name="Shapiro H."/>
            <person name="Siaut M."/>
            <person name="Stanley M."/>
            <person name="Sussman M.R."/>
            <person name="Taylor A.R."/>
            <person name="Vardi A."/>
            <person name="von Dassow P."/>
            <person name="Vyverman W."/>
            <person name="Willis A."/>
            <person name="Wyrwicz L.S."/>
            <person name="Rokhsar D.S."/>
            <person name="Weissenbach J."/>
            <person name="Armbrust E.V."/>
            <person name="Green B.R."/>
            <person name="Van de Peer Y."/>
            <person name="Grigoriev I.V."/>
        </authorList>
    </citation>
    <scope>NUCLEOTIDE SEQUENCE [LARGE SCALE GENOMIC DNA]</scope>
    <source>
        <strain evidence="2 3">CCMP1335</strain>
    </source>
</reference>
<dbReference type="EMBL" id="CM000642">
    <property type="protein sequence ID" value="EED92315.1"/>
    <property type="molecule type" value="Genomic_DNA"/>
</dbReference>
<dbReference type="Proteomes" id="UP000001449">
    <property type="component" value="Chromosome 5"/>
</dbReference>
<evidence type="ECO:0008006" key="4">
    <source>
        <dbReference type="Google" id="ProtNLM"/>
    </source>
</evidence>
<reference evidence="2 3" key="1">
    <citation type="journal article" date="2004" name="Science">
        <title>The genome of the diatom Thalassiosira pseudonana: ecology, evolution, and metabolism.</title>
        <authorList>
            <person name="Armbrust E.V."/>
            <person name="Berges J.A."/>
            <person name="Bowler C."/>
            <person name="Green B.R."/>
            <person name="Martinez D."/>
            <person name="Putnam N.H."/>
            <person name="Zhou S."/>
            <person name="Allen A.E."/>
            <person name="Apt K.E."/>
            <person name="Bechner M."/>
            <person name="Brzezinski M.A."/>
            <person name="Chaal B.K."/>
            <person name="Chiovitti A."/>
            <person name="Davis A.K."/>
            <person name="Demarest M.S."/>
            <person name="Detter J.C."/>
            <person name="Glavina T."/>
            <person name="Goodstein D."/>
            <person name="Hadi M.Z."/>
            <person name="Hellsten U."/>
            <person name="Hildebrand M."/>
            <person name="Jenkins B.D."/>
            <person name="Jurka J."/>
            <person name="Kapitonov V.V."/>
            <person name="Kroger N."/>
            <person name="Lau W.W."/>
            <person name="Lane T.W."/>
            <person name="Larimer F.W."/>
            <person name="Lippmeier J.C."/>
            <person name="Lucas S."/>
            <person name="Medina M."/>
            <person name="Montsant A."/>
            <person name="Obornik M."/>
            <person name="Parker M.S."/>
            <person name="Palenik B."/>
            <person name="Pazour G.J."/>
            <person name="Richardson P.M."/>
            <person name="Rynearson T.A."/>
            <person name="Saito M.A."/>
            <person name="Schwartz D.C."/>
            <person name="Thamatrakoln K."/>
            <person name="Valentin K."/>
            <person name="Vardi A."/>
            <person name="Wilkerson F.P."/>
            <person name="Rokhsar D.S."/>
        </authorList>
    </citation>
    <scope>NUCLEOTIDE SEQUENCE [LARGE SCALE GENOMIC DNA]</scope>
    <source>
        <strain evidence="2 3">CCMP1335</strain>
    </source>
</reference>
<dbReference type="InterPro" id="IPR001451">
    <property type="entry name" value="Hexapep"/>
</dbReference>
<dbReference type="InterPro" id="IPR050484">
    <property type="entry name" value="Transf_Hexapept/Carb_Anhydrase"/>
</dbReference>
<dbReference type="PANTHER" id="PTHR13061:SF29">
    <property type="entry name" value="GAMMA CARBONIC ANHYDRASE-LIKE 1, MITOCHONDRIAL-RELATED"/>
    <property type="match status" value="1"/>
</dbReference>
<dbReference type="AlphaFoldDB" id="B8C215"/>
<dbReference type="InterPro" id="IPR047324">
    <property type="entry name" value="LbH_gamma_CA-like"/>
</dbReference>
<keyword evidence="3" id="KW-1185">Reference proteome</keyword>
<dbReference type="CDD" id="cd04645">
    <property type="entry name" value="LbH_gamma_CA_like"/>
    <property type="match status" value="1"/>
</dbReference>
<organism evidence="2 3">
    <name type="scientific">Thalassiosira pseudonana</name>
    <name type="common">Marine diatom</name>
    <name type="synonym">Cyclotella nana</name>
    <dbReference type="NCBI Taxonomy" id="35128"/>
    <lineage>
        <taxon>Eukaryota</taxon>
        <taxon>Sar</taxon>
        <taxon>Stramenopiles</taxon>
        <taxon>Ochrophyta</taxon>
        <taxon>Bacillariophyta</taxon>
        <taxon>Coscinodiscophyceae</taxon>
        <taxon>Thalassiosirophycidae</taxon>
        <taxon>Thalassiosirales</taxon>
        <taxon>Thalassiosiraceae</taxon>
        <taxon>Thalassiosira</taxon>
    </lineage>
</organism>
<dbReference type="GO" id="GO:0045271">
    <property type="term" value="C:respiratory chain complex I"/>
    <property type="evidence" value="ECO:0000318"/>
    <property type="project" value="GO_Central"/>
</dbReference>
<gene>
    <name evidence="2" type="ORF">THAPSDRAFT_22596</name>
</gene>
<dbReference type="STRING" id="35128.B8C215"/>
<evidence type="ECO:0000313" key="2">
    <source>
        <dbReference type="EMBL" id="EED92315.1"/>
    </source>
</evidence>
<accession>B8C215</accession>
<dbReference type="InterPro" id="IPR011004">
    <property type="entry name" value="Trimer_LpxA-like_sf"/>
</dbReference>